<dbReference type="EMBL" id="CP036259">
    <property type="protein sequence ID" value="QDR79913.1"/>
    <property type="molecule type" value="Genomic_DNA"/>
</dbReference>
<dbReference type="InterPro" id="IPR013217">
    <property type="entry name" value="Methyltransf_12"/>
</dbReference>
<proteinExistence type="inferred from homology"/>
<accession>A0A517DRE2</accession>
<keyword evidence="4" id="KW-0597">Phosphoprotein</keyword>
<evidence type="ECO:0000259" key="7">
    <source>
        <dbReference type="PROSITE" id="PS50075"/>
    </source>
</evidence>
<name>A0A517DRE2_9FIRM</name>
<dbReference type="Gene3D" id="1.10.1200.10">
    <property type="entry name" value="ACP-like"/>
    <property type="match status" value="3"/>
</dbReference>
<evidence type="ECO:0000256" key="3">
    <source>
        <dbReference type="ARBA" id="ARBA00022450"/>
    </source>
</evidence>
<dbReference type="GO" id="GO:0016874">
    <property type="term" value="F:ligase activity"/>
    <property type="evidence" value="ECO:0007669"/>
    <property type="project" value="UniProtKB-KW"/>
</dbReference>
<dbReference type="InterPro" id="IPR000873">
    <property type="entry name" value="AMP-dep_synth/lig_dom"/>
</dbReference>
<dbReference type="InterPro" id="IPR057737">
    <property type="entry name" value="Condensation_MtbB-like"/>
</dbReference>
<keyword evidence="6" id="KW-0677">Repeat</keyword>
<dbReference type="FunFam" id="1.10.1200.10:FF:000005">
    <property type="entry name" value="Nonribosomal peptide synthetase 1"/>
    <property type="match status" value="1"/>
</dbReference>
<evidence type="ECO:0000256" key="6">
    <source>
        <dbReference type="ARBA" id="ARBA00022737"/>
    </source>
</evidence>
<dbReference type="InterPro" id="IPR036736">
    <property type="entry name" value="ACP-like_sf"/>
</dbReference>
<dbReference type="Gene3D" id="3.40.50.980">
    <property type="match status" value="2"/>
</dbReference>
<dbReference type="FunFam" id="3.30.559.10:FF:000023">
    <property type="entry name" value="Non-ribosomal peptide synthetase"/>
    <property type="match status" value="2"/>
</dbReference>
<dbReference type="FunFam" id="3.30.300.30:FF:000015">
    <property type="entry name" value="Nonribosomal peptide synthase SidD"/>
    <property type="match status" value="1"/>
</dbReference>
<dbReference type="NCBIfam" id="TIGR01733">
    <property type="entry name" value="AA-adenyl-dom"/>
    <property type="match status" value="2"/>
</dbReference>
<dbReference type="InterPro" id="IPR042099">
    <property type="entry name" value="ANL_N_sf"/>
</dbReference>
<dbReference type="CDD" id="cd12114">
    <property type="entry name" value="A_NRPS_TlmIV_like"/>
    <property type="match status" value="2"/>
</dbReference>
<dbReference type="InterPro" id="IPR045851">
    <property type="entry name" value="AMP-bd_C_sf"/>
</dbReference>
<feature type="domain" description="Carrier" evidence="7">
    <location>
        <begin position="2550"/>
        <end position="2625"/>
    </location>
</feature>
<dbReference type="CDD" id="cd02440">
    <property type="entry name" value="AdoMet_MTases"/>
    <property type="match status" value="1"/>
</dbReference>
<dbReference type="SMART" id="SM00823">
    <property type="entry name" value="PKS_PP"/>
    <property type="match status" value="2"/>
</dbReference>
<reference evidence="8 9" key="1">
    <citation type="submission" date="2019-02" db="EMBL/GenBank/DDBJ databases">
        <title>Closed genome of Sporomusa termitida DSM 4440.</title>
        <authorList>
            <person name="Poehlein A."/>
            <person name="Daniel R."/>
        </authorList>
    </citation>
    <scope>NUCLEOTIDE SEQUENCE [LARGE SCALE GENOMIC DNA]</scope>
    <source>
        <strain evidence="8 9">DSM 4440</strain>
    </source>
</reference>
<comment type="cofactor">
    <cofactor evidence="1">
        <name>pantetheine 4'-phosphate</name>
        <dbReference type="ChEBI" id="CHEBI:47942"/>
    </cofactor>
</comment>
<dbReference type="NCBIfam" id="NF003417">
    <property type="entry name" value="PRK04813.1"/>
    <property type="match status" value="3"/>
</dbReference>
<dbReference type="FunFam" id="3.40.50.980:FF:000001">
    <property type="entry name" value="Non-ribosomal peptide synthetase"/>
    <property type="match status" value="1"/>
</dbReference>
<dbReference type="GO" id="GO:0009403">
    <property type="term" value="P:toxin biosynthetic process"/>
    <property type="evidence" value="ECO:0007669"/>
    <property type="project" value="UniProtKB-ARBA"/>
</dbReference>
<dbReference type="GO" id="GO:0005737">
    <property type="term" value="C:cytoplasm"/>
    <property type="evidence" value="ECO:0007669"/>
    <property type="project" value="TreeGrafter"/>
</dbReference>
<feature type="domain" description="Carrier" evidence="7">
    <location>
        <begin position="1464"/>
        <end position="1539"/>
    </location>
</feature>
<dbReference type="CDD" id="cd19535">
    <property type="entry name" value="Cyc_NRPS"/>
    <property type="match status" value="2"/>
</dbReference>
<dbReference type="Pfam" id="PF08242">
    <property type="entry name" value="Methyltransf_12"/>
    <property type="match status" value="1"/>
</dbReference>
<keyword evidence="5 8" id="KW-0436">Ligase</keyword>
<dbReference type="Gene3D" id="3.30.559.10">
    <property type="entry name" value="Chloramphenicol acetyltransferase-like domain"/>
    <property type="match status" value="2"/>
</dbReference>
<dbReference type="GO" id="GO:0031177">
    <property type="term" value="F:phosphopantetheine binding"/>
    <property type="evidence" value="ECO:0007669"/>
    <property type="project" value="InterPro"/>
</dbReference>
<dbReference type="PROSITE" id="PS00455">
    <property type="entry name" value="AMP_BINDING"/>
    <property type="match status" value="2"/>
</dbReference>
<evidence type="ECO:0000256" key="4">
    <source>
        <dbReference type="ARBA" id="ARBA00022553"/>
    </source>
</evidence>
<dbReference type="InterPro" id="IPR001242">
    <property type="entry name" value="Condensation_dom"/>
</dbReference>
<keyword evidence="3" id="KW-0596">Phosphopantetheine</keyword>
<dbReference type="Gene3D" id="3.40.50.150">
    <property type="entry name" value="Vaccinia Virus protein VP39"/>
    <property type="match status" value="1"/>
</dbReference>
<evidence type="ECO:0000256" key="5">
    <source>
        <dbReference type="ARBA" id="ARBA00022598"/>
    </source>
</evidence>
<dbReference type="InterPro" id="IPR010071">
    <property type="entry name" value="AA_adenyl_dom"/>
</dbReference>
<dbReference type="FunFam" id="3.30.559.30:FF:000006">
    <property type="entry name" value="Yersiniabactin polyketide/non-ribosomal peptide synthetase"/>
    <property type="match status" value="2"/>
</dbReference>
<dbReference type="Pfam" id="PF00668">
    <property type="entry name" value="Condensation"/>
    <property type="match status" value="2"/>
</dbReference>
<dbReference type="GO" id="GO:0008610">
    <property type="term" value="P:lipid biosynthetic process"/>
    <property type="evidence" value="ECO:0007669"/>
    <property type="project" value="UniProtKB-ARBA"/>
</dbReference>
<evidence type="ECO:0000313" key="8">
    <source>
        <dbReference type="EMBL" id="QDR79913.1"/>
    </source>
</evidence>
<dbReference type="InterPro" id="IPR023213">
    <property type="entry name" value="CAT-like_dom_sf"/>
</dbReference>
<feature type="domain" description="Carrier" evidence="7">
    <location>
        <begin position="11"/>
        <end position="86"/>
    </location>
</feature>
<organism evidence="8 9">
    <name type="scientific">Sporomusa termitida</name>
    <dbReference type="NCBI Taxonomy" id="2377"/>
    <lineage>
        <taxon>Bacteria</taxon>
        <taxon>Bacillati</taxon>
        <taxon>Bacillota</taxon>
        <taxon>Negativicutes</taxon>
        <taxon>Selenomonadales</taxon>
        <taxon>Sporomusaceae</taxon>
        <taxon>Sporomusa</taxon>
    </lineage>
</organism>
<dbReference type="SUPFAM" id="SSF47336">
    <property type="entry name" value="ACP-like"/>
    <property type="match status" value="3"/>
</dbReference>
<dbReference type="SUPFAM" id="SSF53335">
    <property type="entry name" value="S-adenosyl-L-methionine-dependent methyltransferases"/>
    <property type="match status" value="1"/>
</dbReference>
<dbReference type="PROSITE" id="PS50075">
    <property type="entry name" value="CARRIER"/>
    <property type="match status" value="3"/>
</dbReference>
<dbReference type="Gene3D" id="3.30.559.30">
    <property type="entry name" value="Nonribosomal peptide synthetase, condensation domain"/>
    <property type="match status" value="2"/>
</dbReference>
<evidence type="ECO:0000313" key="9">
    <source>
        <dbReference type="Proteomes" id="UP000320776"/>
    </source>
</evidence>
<dbReference type="Gene3D" id="3.40.50.12780">
    <property type="entry name" value="N-terminal domain of ligase-like"/>
    <property type="match status" value="1"/>
</dbReference>
<evidence type="ECO:0000256" key="2">
    <source>
        <dbReference type="ARBA" id="ARBA00006432"/>
    </source>
</evidence>
<sequence>MNKPSYEDTTTVFILDYEAVKAQILDMLSAPVELDERRNLLELGLSSLQIMRLVNKWRKLGAAVTFAELISDPSLGAWWSLLNKHYSPSFVRQITSTEQRHIADMYAPFPLTDVQYAYWIGRRQDQYLGGVGCHGYLEVDGNAVNPERLAAAWGQLVRHHPMLRVRFLPDGQQQVLPAPAAKPITVHDLRECPEDELPQELLAIRRQLSHRLLAIEDGQVAEIQLSLLPQGRTRMHFDIDLLVADVQSFQIILRDLAAAYGRNERPQAPDNWNFAEYLRQEEQRQATDKAKAAEYWRKRLPAMPAGPALPLQVKPETLKNPVFRRREHLVAAPVWEALKKRAAANQVTPAMVLLTVYALVLERWSANSKFLINVPLFDRQAADEGIDNVVADFTNLLLLAVDCTGSESFLGQAQKVQQQFYQDIANIAYSGIKVQRDLTRLHPGEKTFAPIVFSCNLGVPLIEDEFRQAFGEISYMISQTPQVWLDCQLFDMDGGLLLIWDSIEELFPAELVEQMFNAYRQCLYRLAAAGNNWWEIPDTVPAWQHTNRQRTVAVPAIETCLHMPFFATAARQPQQVALIEGATKAETSYSRLAGYALQAAAALQAQGVKKGDTVAVTLPRGMEQIAAVFGVLAAGACYVPVGPQQPAVRRAIIHRKAGIRYVLTNEALAGGIAWPENTAVLTMEAAEHSSPLAEPVTNPAASSAYIIFTSGSTGEPKGVEITHAAAWNTIADINSRYGMTVSDRALAVSALDFDLSVYDIFGLLGTGGSLVLLTEDTRRDASFWLELITEYRLTVWNSVPVLLAMLLVEAESRRQQLLSLRVVMLSGDWIGLDIPARLQAVAANSRLVAMGGATEAAIWSNYYDVTLPLPAHWTSIPYGQPLTNQLYRVVDKKGRDCPDWVPGELWIGGAGIAKGYIGEPELTEQQFVTAGNMRWYRTGDCGRFWPDGNIEFLGRQDYQVKVRGHRIEPGEIEAAIKKHPGVDNAVVAAVGDLHGNKQLIGYVVPAAAQDAALFQAVETNAASRQERWDALLRIGKSLAAAGTKEDETEAAFDLFREYSEKLTIVYICRALQQAGAWCRAGESYTVADLLKHCDIQPRYRELIGQWLDSLAEEGLVIQKEAGLLTNTRDFPSDPAAVVNQEYPGLARYLEDLARFLRQFDSNSAAMLQGKVDPLELFFAEAHQAPDDFVQRLPGAEQRNNIARGLLAAAVDSRQTGKPVRILELGARGLQLTGSMLALLAAKQVEFSCTDTSAFFINKAKTQFKNYPFVEYRQLDINENPLHQGYEANSYDLIIAANSLHRARNIKNALHNTLALMAPGGIALILEMTDNSRLQQISTGFLENGFIHFEDERRFVRAPLFSVAQWQALLQAEDGAAMAVFPEAGERMSRYNQHVFLLQATRRAKAFTGAPIINFLRDILPEYMIPAVFIPLEQLPLTENGKIDKKALPLPATSKHEVPDKPFVAPRTPVELLLAEIWTEILRVEAISMTDHYFELGGDSLLATQLNAMVRQKCNVELSLETIFKKPVLAELVEHLQKLMADNEKADKAAAPIALQQIIPQPAETYLPFPLTDIQQSYWLGRSGVYSLGNVSAHCYFELDGQGLDLAKVNAAWQRLMNQHGMLRAVVLPDGQSQKIYEPVPAYSIKVYDLRTAADVDAELENIRESMAHQIFKTEQWPLFDIRASITGTGRVRLHISFDNIVLDGWSIFHLFREWKRLYDQPEALLFPPALSFRDYVMALEEIKKTAAYQRDLKYWQDRLPDLPSAPELPLAKNPDSLSVQRFSRLETRLRREEWQTIKKRAAEGGLSAAGILLTAYAEVLSAWSKRSRFTINLTRFNRLPLHPRVKELVGDFTSLTLLAVDTSTGKTFLERGKNLQQQLWQDLDHPYVSGVLVERELGRISGPRQAVTMPVVFTSGLGIEQDSETDTGQSYLGKITYGISQTPQVWLDHQVSEQAGELLLSWDALHDIFPEGLLADMFAAYCGLLKDLAGDAAAWSKPAASLINVPRLAARLAANSTGAPVSRETLISLFAGQVEKDGKRPALITATRTLTYAELAVRADLVARFLLAAGVQPGTLVAVVMDKGWEQIVAILGILKAGAAYLPLEASQPEERVQLLLRDGNVRVVLTQSAVAARSVWPEDMVRLDIDQMTVNGAGNGVYTSDVRPEDLAYVIYTSGSTGLPKGVMIEHQGAVNTILDINKRLDIGPGDRTIALSNLNFDLSVYDIFGMLAAGGAVVIPDAERVKEPAYWLELLAKEKITVWNTVPAFMQMLTEYASQAETPLAASIRVVLLSGDWIPLDLPDKIKRLFPEVRVIGLGGATEASIWSNMYSIETVDAGWKSIPYGKPLTNQRYYVLNEAMLDCPVWVPGNLYIGGNGLARGYWQDAEKTRAKFITHPHTGERLYYTGDLGRYWPDGTIEFLGREDLQVKISGYRIELGEIEFTVRQVEAVKDIVVGIGEESPGQPKLVGYVVLDENQETDFFKPRHAGGEKVFDPEIFSAVIKDKLPRYMVPERYVIMKALPLSANGKIDRKALAQLTPKQEPAASRPSRAPATAAQIKLAAVWGEVLNYQAPGLDDDFFEFGGDSLRAIQFVNLVKKRYGIELSLQTLFQQSKLALLAQTVEPATNSTNTEDFVEGKL</sequence>
<dbReference type="SUPFAM" id="SSF52777">
    <property type="entry name" value="CoA-dependent acyltransferases"/>
    <property type="match status" value="4"/>
</dbReference>
<protein>
    <submittedName>
        <fullName evidence="8">D-alanine--poly(Phosphoribitol) ligase subunit 1</fullName>
        <ecNumber evidence="8">6.1.1.13</ecNumber>
    </submittedName>
</protein>
<dbReference type="Gene3D" id="3.30.300.30">
    <property type="match status" value="2"/>
</dbReference>
<dbReference type="KEGG" id="sted:SPTER_12150"/>
<dbReference type="GO" id="GO:0043041">
    <property type="term" value="P:amino acid activation for nonribosomal peptide biosynthetic process"/>
    <property type="evidence" value="ECO:0007669"/>
    <property type="project" value="TreeGrafter"/>
</dbReference>
<gene>
    <name evidence="8" type="primary">dltA_2</name>
    <name evidence="8" type="ORF">SPTER_12150</name>
</gene>
<dbReference type="SUPFAM" id="SSF56801">
    <property type="entry name" value="Acetyl-CoA synthetase-like"/>
    <property type="match status" value="2"/>
</dbReference>
<dbReference type="EC" id="6.1.1.13" evidence="8"/>
<dbReference type="Proteomes" id="UP000320776">
    <property type="component" value="Chromosome"/>
</dbReference>
<dbReference type="RefSeq" id="WP_144349498.1">
    <property type="nucleotide sequence ID" value="NZ_CP036259.1"/>
</dbReference>
<dbReference type="PANTHER" id="PTHR45527:SF10">
    <property type="entry name" value="PYOCHELIN SYNTHASE PCHF"/>
    <property type="match status" value="1"/>
</dbReference>
<evidence type="ECO:0000256" key="1">
    <source>
        <dbReference type="ARBA" id="ARBA00001957"/>
    </source>
</evidence>
<dbReference type="FunFam" id="3.40.50.12780:FF:000012">
    <property type="entry name" value="Non-ribosomal peptide synthetase"/>
    <property type="match status" value="2"/>
</dbReference>
<dbReference type="InterPro" id="IPR020845">
    <property type="entry name" value="AMP-binding_CS"/>
</dbReference>
<dbReference type="InterPro" id="IPR029063">
    <property type="entry name" value="SAM-dependent_MTases_sf"/>
</dbReference>
<dbReference type="Pfam" id="PF00550">
    <property type="entry name" value="PP-binding"/>
    <property type="match status" value="3"/>
</dbReference>
<dbReference type="Gene3D" id="2.30.38.10">
    <property type="entry name" value="Luciferase, Domain 3"/>
    <property type="match status" value="1"/>
</dbReference>
<comment type="similarity">
    <text evidence="2">Belongs to the ATP-dependent AMP-binding enzyme family.</text>
</comment>
<dbReference type="Pfam" id="PF00501">
    <property type="entry name" value="AMP-binding"/>
    <property type="match status" value="2"/>
</dbReference>
<dbReference type="PANTHER" id="PTHR45527">
    <property type="entry name" value="NONRIBOSOMAL PEPTIDE SYNTHETASE"/>
    <property type="match status" value="1"/>
</dbReference>
<keyword evidence="9" id="KW-1185">Reference proteome</keyword>
<dbReference type="InterPro" id="IPR020806">
    <property type="entry name" value="PKS_PP-bd"/>
</dbReference>
<dbReference type="OrthoDB" id="9765680at2"/>
<dbReference type="InterPro" id="IPR009081">
    <property type="entry name" value="PP-bd_ACP"/>
</dbReference>